<comment type="caution">
    <text evidence="2">The sequence shown here is derived from an EMBL/GenBank/DDBJ whole genome shotgun (WGS) entry which is preliminary data.</text>
</comment>
<evidence type="ECO:0000313" key="1">
    <source>
        <dbReference type="EMBL" id="KAF9440706.1"/>
    </source>
</evidence>
<dbReference type="EMBL" id="MU152079">
    <property type="protein sequence ID" value="KAF9441074.1"/>
    <property type="molecule type" value="Genomic_DNA"/>
</dbReference>
<reference evidence="2" key="1">
    <citation type="submission" date="2020-11" db="EMBL/GenBank/DDBJ databases">
        <authorList>
            <consortium name="DOE Joint Genome Institute"/>
            <person name="Ahrendt S."/>
            <person name="Riley R."/>
            <person name="Andreopoulos W."/>
            <person name="Labutti K."/>
            <person name="Pangilinan J."/>
            <person name="Ruiz-Duenas F.J."/>
            <person name="Barrasa J.M."/>
            <person name="Sanchez-Garcia M."/>
            <person name="Camarero S."/>
            <person name="Miyauchi S."/>
            <person name="Serrano A."/>
            <person name="Linde D."/>
            <person name="Babiker R."/>
            <person name="Drula E."/>
            <person name="Ayuso-Fernandez I."/>
            <person name="Pacheco R."/>
            <person name="Padilla G."/>
            <person name="Ferreira P."/>
            <person name="Barriuso J."/>
            <person name="Kellner H."/>
            <person name="Castanera R."/>
            <person name="Alfaro M."/>
            <person name="Ramirez L."/>
            <person name="Pisabarro A.G."/>
            <person name="Kuo A."/>
            <person name="Tritt A."/>
            <person name="Lipzen A."/>
            <person name="He G."/>
            <person name="Yan M."/>
            <person name="Ng V."/>
            <person name="Cullen D."/>
            <person name="Martin F."/>
            <person name="Rosso M.-N."/>
            <person name="Henrissat B."/>
            <person name="Hibbett D."/>
            <person name="Martinez A.T."/>
            <person name="Grigoriev I.V."/>
        </authorList>
    </citation>
    <scope>NUCLEOTIDE SEQUENCE</scope>
    <source>
        <strain evidence="2">MF-IS2</strain>
    </source>
</reference>
<proteinExistence type="predicted"/>
<gene>
    <name evidence="2" type="ORF">P691DRAFT_800380</name>
    <name evidence="1" type="ORF">P691DRAFT_801456</name>
</gene>
<sequence>MASVSSHRGQCLLRLLSALAKLKRRGVDNEWVGLEKYGGTYTTPRAFKDFGFGWRCSRACIGRTVHGRNRVPLPVKEPLQTFLSVRLGLTSGPMHHTLHADMIFENTHAACLSECSPSRAFSSPTASRTY</sequence>
<organism evidence="2 3">
    <name type="scientific">Macrolepiota fuliginosa MF-IS2</name>
    <dbReference type="NCBI Taxonomy" id="1400762"/>
    <lineage>
        <taxon>Eukaryota</taxon>
        <taxon>Fungi</taxon>
        <taxon>Dikarya</taxon>
        <taxon>Basidiomycota</taxon>
        <taxon>Agaricomycotina</taxon>
        <taxon>Agaricomycetes</taxon>
        <taxon>Agaricomycetidae</taxon>
        <taxon>Agaricales</taxon>
        <taxon>Agaricineae</taxon>
        <taxon>Agaricaceae</taxon>
        <taxon>Macrolepiota</taxon>
    </lineage>
</organism>
<dbReference type="EMBL" id="MU152315">
    <property type="protein sequence ID" value="KAF9440706.1"/>
    <property type="molecule type" value="Genomic_DNA"/>
</dbReference>
<evidence type="ECO:0000313" key="2">
    <source>
        <dbReference type="EMBL" id="KAF9441074.1"/>
    </source>
</evidence>
<keyword evidence="3" id="KW-1185">Reference proteome</keyword>
<protein>
    <submittedName>
        <fullName evidence="2">Uncharacterized protein</fullName>
    </submittedName>
</protein>
<dbReference type="Proteomes" id="UP000807342">
    <property type="component" value="Unassembled WGS sequence"/>
</dbReference>
<accession>A0A9P5X020</accession>
<evidence type="ECO:0000313" key="3">
    <source>
        <dbReference type="Proteomes" id="UP000807342"/>
    </source>
</evidence>
<name>A0A9P5X020_9AGAR</name>
<dbReference type="AlphaFoldDB" id="A0A9P5X020"/>